<feature type="compositionally biased region" description="Polar residues" evidence="1">
    <location>
        <begin position="189"/>
        <end position="215"/>
    </location>
</feature>
<keyword evidence="3" id="KW-1185">Reference proteome</keyword>
<evidence type="ECO:0000313" key="2">
    <source>
        <dbReference type="EMBL" id="SIN65364.1"/>
    </source>
</evidence>
<reference evidence="3" key="1">
    <citation type="submission" date="2016-11" db="EMBL/GenBank/DDBJ databases">
        <authorList>
            <person name="Varghese N."/>
            <person name="Submissions S."/>
        </authorList>
    </citation>
    <scope>NUCLEOTIDE SEQUENCE [LARGE SCALE GENOMIC DNA]</scope>
    <source>
        <strain evidence="3">DSM 15292</strain>
    </source>
</reference>
<evidence type="ECO:0000313" key="3">
    <source>
        <dbReference type="Proteomes" id="UP000185221"/>
    </source>
</evidence>
<proteinExistence type="predicted"/>
<organism evidence="2 3">
    <name type="scientific">Algoriphagus halophilus</name>
    <dbReference type="NCBI Taxonomy" id="226505"/>
    <lineage>
        <taxon>Bacteria</taxon>
        <taxon>Pseudomonadati</taxon>
        <taxon>Bacteroidota</taxon>
        <taxon>Cytophagia</taxon>
        <taxon>Cytophagales</taxon>
        <taxon>Cyclobacteriaceae</taxon>
        <taxon>Algoriphagus</taxon>
    </lineage>
</organism>
<dbReference type="Proteomes" id="UP000185221">
    <property type="component" value="Unassembled WGS sequence"/>
</dbReference>
<feature type="region of interest" description="Disordered" evidence="1">
    <location>
        <begin position="189"/>
        <end position="237"/>
    </location>
</feature>
<protein>
    <submittedName>
        <fullName evidence="2">Uncharacterized protein</fullName>
    </submittedName>
</protein>
<gene>
    <name evidence="2" type="ORF">SAMN05444394_0125</name>
</gene>
<sequence>MSFVDQDTINSIQAITREIVRGYNEPQNRSRVLTSLTFKYHSGTSSDGSPNYLMLILSKDRSGQIDFAPYAEGFGRITSEVNILDLDSIINSSVPKAEMEFGIAPVIGKYGKSQIVLSRRIFAPDKRGSEVLIGAIKELETIAKSTKKLLPDYTLDNDGLLSLNINLTDFDKFKESWESQKDELIKNNSDFQNNLGSEEQLSQATGIAEQIQEQQALDAENRDPSINEGLPPSEEEI</sequence>
<name>A0A1N6D3X7_9BACT</name>
<accession>A0A1N6D3X7</accession>
<dbReference type="STRING" id="226505.SAMN05444394_0125"/>
<evidence type="ECO:0000256" key="1">
    <source>
        <dbReference type="SAM" id="MobiDB-lite"/>
    </source>
</evidence>
<dbReference type="RefSeq" id="WP_074222921.1">
    <property type="nucleotide sequence ID" value="NZ_FSRC01000001.1"/>
</dbReference>
<dbReference type="EMBL" id="FSRC01000001">
    <property type="protein sequence ID" value="SIN65364.1"/>
    <property type="molecule type" value="Genomic_DNA"/>
</dbReference>
<dbReference type="AlphaFoldDB" id="A0A1N6D3X7"/>